<evidence type="ECO:0000313" key="3">
    <source>
        <dbReference type="Proteomes" id="UP001500751"/>
    </source>
</evidence>
<dbReference type="InterPro" id="IPR036736">
    <property type="entry name" value="ACP-like_sf"/>
</dbReference>
<dbReference type="RefSeq" id="WP_344669547.1">
    <property type="nucleotide sequence ID" value="NZ_BAAAQN010000048.1"/>
</dbReference>
<proteinExistence type="predicted"/>
<dbReference type="EMBL" id="BAAAQN010000048">
    <property type="protein sequence ID" value="GAA2050050.1"/>
    <property type="molecule type" value="Genomic_DNA"/>
</dbReference>
<name>A0ABP5GNX1_9ACTN</name>
<dbReference type="Pfam" id="PF00550">
    <property type="entry name" value="PP-binding"/>
    <property type="match status" value="1"/>
</dbReference>
<protein>
    <recommendedName>
        <fullName evidence="1">Carrier domain-containing protein</fullName>
    </recommendedName>
</protein>
<dbReference type="PROSITE" id="PS50075">
    <property type="entry name" value="CARRIER"/>
    <property type="match status" value="1"/>
</dbReference>
<dbReference type="SUPFAM" id="SSF47336">
    <property type="entry name" value="ACP-like"/>
    <property type="match status" value="1"/>
</dbReference>
<reference evidence="3" key="1">
    <citation type="journal article" date="2019" name="Int. J. Syst. Evol. Microbiol.">
        <title>The Global Catalogue of Microorganisms (GCM) 10K type strain sequencing project: providing services to taxonomists for standard genome sequencing and annotation.</title>
        <authorList>
            <consortium name="The Broad Institute Genomics Platform"/>
            <consortium name="The Broad Institute Genome Sequencing Center for Infectious Disease"/>
            <person name="Wu L."/>
            <person name="Ma J."/>
        </authorList>
    </citation>
    <scope>NUCLEOTIDE SEQUENCE [LARGE SCALE GENOMIC DNA]</scope>
    <source>
        <strain evidence="3">JCM 16014</strain>
    </source>
</reference>
<organism evidence="2 3">
    <name type="scientific">Catenulispora yoronensis</name>
    <dbReference type="NCBI Taxonomy" id="450799"/>
    <lineage>
        <taxon>Bacteria</taxon>
        <taxon>Bacillati</taxon>
        <taxon>Actinomycetota</taxon>
        <taxon>Actinomycetes</taxon>
        <taxon>Catenulisporales</taxon>
        <taxon>Catenulisporaceae</taxon>
        <taxon>Catenulispora</taxon>
    </lineage>
</organism>
<feature type="domain" description="Carrier" evidence="1">
    <location>
        <begin position="5"/>
        <end position="85"/>
    </location>
</feature>
<keyword evidence="3" id="KW-1185">Reference proteome</keyword>
<accession>A0ABP5GNX1</accession>
<dbReference type="Gene3D" id="1.10.1200.10">
    <property type="entry name" value="ACP-like"/>
    <property type="match status" value="1"/>
</dbReference>
<evidence type="ECO:0000259" key="1">
    <source>
        <dbReference type="PROSITE" id="PS50075"/>
    </source>
</evidence>
<gene>
    <name evidence="2" type="ORF">GCM10009839_65340</name>
</gene>
<comment type="caution">
    <text evidence="2">The sequence shown here is derived from an EMBL/GenBank/DDBJ whole genome shotgun (WGS) entry which is preliminary data.</text>
</comment>
<evidence type="ECO:0000313" key="2">
    <source>
        <dbReference type="EMBL" id="GAA2050050.1"/>
    </source>
</evidence>
<dbReference type="Proteomes" id="UP001500751">
    <property type="component" value="Unassembled WGS sequence"/>
</dbReference>
<dbReference type="InterPro" id="IPR009081">
    <property type="entry name" value="PP-bd_ACP"/>
</dbReference>
<sequence length="90" mass="9493">MTTAAGAAATAAALHDHIVTAHAPDAGTIPPDYDLIEGGVLDSLALVSLLSWIGRRFELPVEELDLDPRRLRSIAALAEFVEANRAHAVP</sequence>